<comment type="caution">
    <text evidence="3">The sequence shown here is derived from an EMBL/GenBank/DDBJ whole genome shotgun (WGS) entry which is preliminary data.</text>
</comment>
<dbReference type="Pfam" id="PF14214">
    <property type="entry name" value="Helitron_like_N"/>
    <property type="match status" value="1"/>
</dbReference>
<evidence type="ECO:0000259" key="2">
    <source>
        <dbReference type="Pfam" id="PF14214"/>
    </source>
</evidence>
<feature type="compositionally biased region" description="Low complexity" evidence="1">
    <location>
        <begin position="190"/>
        <end position="204"/>
    </location>
</feature>
<name>A0A820H5Q2_9BILA</name>
<dbReference type="EMBL" id="CAJOAZ010015238">
    <property type="protein sequence ID" value="CAF4290500.1"/>
    <property type="molecule type" value="Genomic_DNA"/>
</dbReference>
<feature type="non-terminal residue" evidence="3">
    <location>
        <position position="1"/>
    </location>
</feature>
<dbReference type="Proteomes" id="UP000663844">
    <property type="component" value="Unassembled WGS sequence"/>
</dbReference>
<feature type="region of interest" description="Disordered" evidence="1">
    <location>
        <begin position="143"/>
        <end position="216"/>
    </location>
</feature>
<proteinExistence type="predicted"/>
<evidence type="ECO:0000256" key="1">
    <source>
        <dbReference type="SAM" id="MobiDB-lite"/>
    </source>
</evidence>
<protein>
    <recommendedName>
        <fullName evidence="2">Helitron helicase-like domain-containing protein</fullName>
    </recommendedName>
</protein>
<reference evidence="3" key="1">
    <citation type="submission" date="2021-02" db="EMBL/GenBank/DDBJ databases">
        <authorList>
            <person name="Nowell W R."/>
        </authorList>
    </citation>
    <scope>NUCLEOTIDE SEQUENCE</scope>
</reference>
<evidence type="ECO:0000313" key="3">
    <source>
        <dbReference type="EMBL" id="CAF4290500.1"/>
    </source>
</evidence>
<feature type="domain" description="Helitron helicase-like" evidence="2">
    <location>
        <begin position="1"/>
        <end position="92"/>
    </location>
</feature>
<sequence>MTLNPADIHSPVALYFAGVKLDLDNIQMEQLLNTYKRAEIIASHPVATAKFFHLLITNILETIIVDGVLGPIKAYFGTVESQGRGSLHLHLLTWLDHDMKPADMKEQVQNSTFHEKLKAYLEDIIKEDLDEFKDKYVFENSDGLEENTNKHGIQSTPTKERSSPSIPYASPPNLHGSPSIPYASPPNLYGSPSTSNGSSSRHTSLQTPTHGRSKSVDNVLHNQSNVIPACLPTPNPSSPNFASRFRADVVRVVEASNIHNHTDTCYKYCNINKGLKKICRMRMPRKLVAVSTIDP</sequence>
<dbReference type="AlphaFoldDB" id="A0A820H5Q2"/>
<evidence type="ECO:0000313" key="4">
    <source>
        <dbReference type="Proteomes" id="UP000663844"/>
    </source>
</evidence>
<dbReference type="InterPro" id="IPR025476">
    <property type="entry name" value="Helitron_helicase-like"/>
</dbReference>
<gene>
    <name evidence="3" type="ORF">OXD698_LOCUS45564</name>
</gene>
<accession>A0A820H5Q2</accession>
<organism evidence="3 4">
    <name type="scientific">Adineta steineri</name>
    <dbReference type="NCBI Taxonomy" id="433720"/>
    <lineage>
        <taxon>Eukaryota</taxon>
        <taxon>Metazoa</taxon>
        <taxon>Spiralia</taxon>
        <taxon>Gnathifera</taxon>
        <taxon>Rotifera</taxon>
        <taxon>Eurotatoria</taxon>
        <taxon>Bdelloidea</taxon>
        <taxon>Adinetida</taxon>
        <taxon>Adinetidae</taxon>
        <taxon>Adineta</taxon>
    </lineage>
</organism>